<dbReference type="Proteomes" id="UP000199452">
    <property type="component" value="Unassembled WGS sequence"/>
</dbReference>
<evidence type="ECO:0000313" key="1">
    <source>
        <dbReference type="EMBL" id="SDD07719.1"/>
    </source>
</evidence>
<keyword evidence="2" id="KW-1185">Reference proteome</keyword>
<dbReference type="AlphaFoldDB" id="A0A1G6RSZ9"/>
<gene>
    <name evidence="1" type="ORF">SAMN05216323_10806</name>
</gene>
<name>A0A1G6RSZ9_9BACT</name>
<sequence length="558" mass="60650">MLAMAMLFFTARGQNLDQIGVKQGIKVSGGINASGTFYSSSDTVKRRSPFTSIISGNFNLSLYGYSMPFTFTYSSMNKGYTQPFNRFAFTPQYKWVKAYVGYSSMTFSDYTLAGHTFFGGGLELTPGNWNVGLMYGRLRKAVQYNADSRVTPSFTRMGYGVKVGYHKETDGVDICVFSAKDDVGSVQQLPPDGSLAPLQNLAISVTAKKQLFKHWLIDAEYAVSALDGNITQKEGSTASPQGSNLAGTFLKATANTRYFDAFNGGAGYQATRWGLMLRYERIAPDYQTLGSYYCNNDMQNFTLAPNVNMLDGRLSASANVGLQTDNLDHSKASTSKRMVGSCNINFIPSEKWVTSVAYSNFTGYTKVRPQVDPNYQSETDSLDFYQINNNLNGTVGYSFGEKEAPQSVMLNLSYQKASDHSNREGGSNTSNFISANASYTYAIAKAGFSVTPSANFNRNDASGIESIFVGPALSIGKTLLKNKLRLSLSEGYSATLINSSNAGSILNSGLSCAYSPASNAKGKQSLSLGVNLQNRFKGAAGGRNLSELTTILTYSYRF</sequence>
<dbReference type="STRING" id="1640674.SAMN05216323_10806"/>
<proteinExistence type="predicted"/>
<dbReference type="RefSeq" id="WP_125869904.1">
    <property type="nucleotide sequence ID" value="NZ_FMYP01000080.1"/>
</dbReference>
<dbReference type="EMBL" id="FMYP01000080">
    <property type="protein sequence ID" value="SDD07719.1"/>
    <property type="molecule type" value="Genomic_DNA"/>
</dbReference>
<protein>
    <submittedName>
        <fullName evidence="1">Uncharacterized protein</fullName>
    </submittedName>
</protein>
<evidence type="ECO:0000313" key="2">
    <source>
        <dbReference type="Proteomes" id="UP000199452"/>
    </source>
</evidence>
<accession>A0A1G6RSZ9</accession>
<organism evidence="1 2">
    <name type="scientific">Williamwhitmania taraxaci</name>
    <dbReference type="NCBI Taxonomy" id="1640674"/>
    <lineage>
        <taxon>Bacteria</taxon>
        <taxon>Pseudomonadati</taxon>
        <taxon>Bacteroidota</taxon>
        <taxon>Bacteroidia</taxon>
        <taxon>Bacteroidales</taxon>
        <taxon>Williamwhitmaniaceae</taxon>
        <taxon>Williamwhitmania</taxon>
    </lineage>
</organism>
<reference evidence="1 2" key="1">
    <citation type="submission" date="2016-09" db="EMBL/GenBank/DDBJ databases">
        <authorList>
            <person name="Capua I."/>
            <person name="De Benedictis P."/>
            <person name="Joannis T."/>
            <person name="Lombin L.H."/>
            <person name="Cattoli G."/>
        </authorList>
    </citation>
    <scope>NUCLEOTIDE SEQUENCE [LARGE SCALE GENOMIC DNA]</scope>
    <source>
        <strain evidence="1 2">A7P-90m</strain>
    </source>
</reference>